<feature type="region of interest" description="Disordered" evidence="1">
    <location>
        <begin position="1"/>
        <end position="40"/>
    </location>
</feature>
<organism evidence="2 3">
    <name type="scientific">Tahibacter amnicola</name>
    <dbReference type="NCBI Taxonomy" id="2976241"/>
    <lineage>
        <taxon>Bacteria</taxon>
        <taxon>Pseudomonadati</taxon>
        <taxon>Pseudomonadota</taxon>
        <taxon>Gammaproteobacteria</taxon>
        <taxon>Lysobacterales</taxon>
        <taxon>Rhodanobacteraceae</taxon>
        <taxon>Tahibacter</taxon>
    </lineage>
</organism>
<dbReference type="RefSeq" id="WP_261695882.1">
    <property type="nucleotide sequence ID" value="NZ_CP104694.1"/>
</dbReference>
<name>A0ABY6BHV3_9GAMM</name>
<accession>A0ABY6BHV3</accession>
<reference evidence="2" key="1">
    <citation type="submission" date="2022-09" db="EMBL/GenBank/DDBJ databases">
        <title>Tahibacter sp. nov., isolated from a fresh water.</title>
        <authorList>
            <person name="Baek J.H."/>
            <person name="Lee J.K."/>
            <person name="Kim J.M."/>
            <person name="Jeon C.O."/>
        </authorList>
    </citation>
    <scope>NUCLEOTIDE SEQUENCE</scope>
    <source>
        <strain evidence="2">W38</strain>
    </source>
</reference>
<evidence type="ECO:0000313" key="3">
    <source>
        <dbReference type="Proteomes" id="UP001064632"/>
    </source>
</evidence>
<protein>
    <submittedName>
        <fullName evidence="2">DUF6348 family protein</fullName>
    </submittedName>
</protein>
<dbReference type="Proteomes" id="UP001064632">
    <property type="component" value="Chromosome"/>
</dbReference>
<dbReference type="EMBL" id="CP104694">
    <property type="protein sequence ID" value="UXI68923.1"/>
    <property type="molecule type" value="Genomic_DNA"/>
</dbReference>
<evidence type="ECO:0000256" key="1">
    <source>
        <dbReference type="SAM" id="MobiDB-lite"/>
    </source>
</evidence>
<feature type="compositionally biased region" description="Low complexity" evidence="1">
    <location>
        <begin position="19"/>
        <end position="40"/>
    </location>
</feature>
<sequence length="285" mass="31074">MFDWLKRLTGQGSAPAPKAPQLTAEPAATPAPSDPSAALPDAQSELRQALARRDVPVDTRDGWLVDTEFDMAIRAELLEVASAAQGTRVAIGVEIRHPVFGETTVREYVHSAGDTVLDAMVSGLDRWAQADYVVLEDVFREQAESCLAMVMDGAATAERPAFRRRILMGPVQHFVRRDPDAAPQCAIDGEEHSPFCPCCLFTSGHEAFFPVVSAPGFYAIRLFAARHEDGEISADCRINGEDFEPGAEALRRYVATWPGEGFTFRKQYVVAHDAAHLPPPDRGGV</sequence>
<dbReference type="InterPro" id="IPR045929">
    <property type="entry name" value="DUF6348"/>
</dbReference>
<evidence type="ECO:0000313" key="2">
    <source>
        <dbReference type="EMBL" id="UXI68923.1"/>
    </source>
</evidence>
<dbReference type="Pfam" id="PF19875">
    <property type="entry name" value="DUF6348"/>
    <property type="match status" value="1"/>
</dbReference>
<gene>
    <name evidence="2" type="ORF">N4264_04505</name>
</gene>
<proteinExistence type="predicted"/>
<keyword evidence="3" id="KW-1185">Reference proteome</keyword>